<gene>
    <name evidence="1" type="ORF">TASIC1_0006008800</name>
</gene>
<evidence type="ECO:0000313" key="2">
    <source>
        <dbReference type="Proteomes" id="UP000517252"/>
    </source>
</evidence>
<dbReference type="Proteomes" id="UP000517252">
    <property type="component" value="Unassembled WGS sequence"/>
</dbReference>
<proteinExistence type="predicted"/>
<protein>
    <submittedName>
        <fullName evidence="1">Uncharacterized protein</fullName>
    </submittedName>
</protein>
<evidence type="ECO:0000313" key="1">
    <source>
        <dbReference type="EMBL" id="GFP55918.1"/>
    </source>
</evidence>
<reference evidence="1 2" key="1">
    <citation type="submission" date="2020-07" db="EMBL/GenBank/DDBJ databases">
        <title>Trichoderma asperellum IC-1 whole genome shotgun sequence.</title>
        <authorList>
            <person name="Kanamasa S."/>
            <person name="Takahashi H."/>
        </authorList>
    </citation>
    <scope>NUCLEOTIDE SEQUENCE [LARGE SCALE GENOMIC DNA]</scope>
    <source>
        <strain evidence="1 2">IC-1</strain>
    </source>
</reference>
<sequence length="780" mass="87254">MAQTWEIIAMDRLTLCYIAAGKTEAAVHVAEESQRKQSRQDPTVTAFSKFYYGNALWHDGQVGKALEQWNAPSGTCSAAMALCKEPSKEHNEHLQLMADAGVNFDAYDEQGFSALDHAVLSDSPHAREAIPIVEKALRSALQLTSEDVDKEILIRKRQAELRRQYRTIFQEHMRPVLRKKSSGAFSELRKIYARFISQDTKERRMFSRFHYMRYTDFVNYGKLPISTSGLAKQFSDGMGETLEPKEDDFVIFISYRWIGGGNGPDDDSGTQWRRIINAVEKFKKVNPHLDPGCLGLWLDYFCVDQVDGQEKERGVDALPLAVMQCNAMISLVDETYYERAWQFETHRGEAGQTKNRFFESRHKMDAAKTPHPANPWTADISDENTKITTSSLLLVLEGVAVATKAPGKYVEPLIEWLQQRQHTSNAANNPDATLPFGEWLAAIISNPQNCNDGTRQLVQVTLAVALLREKARGGQNLDGESLDSIWSPIYEAIVSARDTELQFTVSRSAQGFLAVPLCSLVKDGRIQELWRLHTWLPDGQRGVSEEVCIHAHQPYGQSWILLGSGTDCTFKVDTPADSSLTTHAVYECCYCAADGKQNGTGYQTHQMSSTIRNTGRLVRVTPVSRISHSRDMSYSVPGGAYHRSIVPGGRLHATLFVFDAHRGYDDAAAVLGPKDGGEWVQPRDPDGITAEVLAQIVDATRKWEQAHGAASEGDDEHDTVMGYYRYFRGMALLKDERQESALQYLNPPQSCTPAQAFAHEPSTQHQKYITELMRAGVVSS</sequence>
<comment type="caution">
    <text evidence="1">The sequence shown here is derived from an EMBL/GenBank/DDBJ whole genome shotgun (WGS) entry which is preliminary data.</text>
</comment>
<dbReference type="OrthoDB" id="423576at2759"/>
<dbReference type="AlphaFoldDB" id="A0A6V8QYH7"/>
<dbReference type="EMBL" id="BLZH01000006">
    <property type="protein sequence ID" value="GFP55918.1"/>
    <property type="molecule type" value="Genomic_DNA"/>
</dbReference>
<organism evidence="1 2">
    <name type="scientific">Trichoderma asperellum</name>
    <name type="common">Filamentous fungus</name>
    <dbReference type="NCBI Taxonomy" id="101201"/>
    <lineage>
        <taxon>Eukaryota</taxon>
        <taxon>Fungi</taxon>
        <taxon>Dikarya</taxon>
        <taxon>Ascomycota</taxon>
        <taxon>Pezizomycotina</taxon>
        <taxon>Sordariomycetes</taxon>
        <taxon>Hypocreomycetidae</taxon>
        <taxon>Hypocreales</taxon>
        <taxon>Hypocreaceae</taxon>
        <taxon>Trichoderma</taxon>
    </lineage>
</organism>
<name>A0A6V8QYH7_TRIAP</name>
<accession>A0A6V8QYH7</accession>